<dbReference type="Gene3D" id="3.40.190.10">
    <property type="entry name" value="Periplasmic binding protein-like II"/>
    <property type="match status" value="2"/>
</dbReference>
<name>A0A162C9Y8_9GAMM</name>
<proteinExistence type="inferred from homology"/>
<comment type="similarity">
    <text evidence="1">Belongs to the bacterial solute-binding protein 3 family.</text>
</comment>
<protein>
    <recommendedName>
        <fullName evidence="4">Solute-binding protein family 3/N-terminal domain-containing protein</fullName>
    </recommendedName>
</protein>
<evidence type="ECO:0000256" key="1">
    <source>
        <dbReference type="ARBA" id="ARBA00010333"/>
    </source>
</evidence>
<dbReference type="InterPro" id="IPR001638">
    <property type="entry name" value="Solute-binding_3/MltF_N"/>
</dbReference>
<sequence length="274" mass="30710">MKFYTVLIQSLLVLIYSAHSQAVDQVVHVAIDHAPPYSRLSDDSRSQGLILDILRYAQLTSEKKYKINTVPCPFSRCVRLLSKGKVDVMGGLIKTPERQKIMSFVEPPYMVLSSSFVFYGTEISGIEVNSYDDLRGKRIAVMRGGAFFPRFDKDNSLNKVAVPSERVAVDLVLKGRVDLVIAVEDTADVAMSVLDQPIHKLKKMKYRHTQEIYGYMAMSSDFASSQLGSLISKQMHEMARDKTLDKLVAPYHLPKIPTHLIEPPKASAASFSPR</sequence>
<feature type="signal peptide" evidence="3">
    <location>
        <begin position="1"/>
        <end position="22"/>
    </location>
</feature>
<dbReference type="PATRIC" id="fig|1365257.3.peg.3177"/>
<evidence type="ECO:0000259" key="4">
    <source>
        <dbReference type="SMART" id="SM00062"/>
    </source>
</evidence>
<dbReference type="EMBL" id="AUXX01000026">
    <property type="protein sequence ID" value="KZN64641.1"/>
    <property type="molecule type" value="Genomic_DNA"/>
</dbReference>
<organism evidence="5 6">
    <name type="scientific">Pseudoalteromonas luteoviolacea S4060-1</name>
    <dbReference type="NCBI Taxonomy" id="1365257"/>
    <lineage>
        <taxon>Bacteria</taxon>
        <taxon>Pseudomonadati</taxon>
        <taxon>Pseudomonadota</taxon>
        <taxon>Gammaproteobacteria</taxon>
        <taxon>Alteromonadales</taxon>
        <taxon>Pseudoalteromonadaceae</taxon>
        <taxon>Pseudoalteromonas</taxon>
    </lineage>
</organism>
<dbReference type="Proteomes" id="UP000076661">
    <property type="component" value="Unassembled WGS sequence"/>
</dbReference>
<dbReference type="Pfam" id="PF00497">
    <property type="entry name" value="SBP_bac_3"/>
    <property type="match status" value="1"/>
</dbReference>
<comment type="caution">
    <text evidence="5">The sequence shown here is derived from an EMBL/GenBank/DDBJ whole genome shotgun (WGS) entry which is preliminary data.</text>
</comment>
<feature type="domain" description="Solute-binding protein family 3/N-terminal" evidence="4">
    <location>
        <begin position="26"/>
        <end position="255"/>
    </location>
</feature>
<reference evidence="5 6" key="1">
    <citation type="submission" date="2013-07" db="EMBL/GenBank/DDBJ databases">
        <title>Comparative Genomic and Metabolomic Analysis of Twelve Strains of Pseudoalteromonas luteoviolacea.</title>
        <authorList>
            <person name="Vynne N.G."/>
            <person name="Mansson M."/>
            <person name="Gram L."/>
        </authorList>
    </citation>
    <scope>NUCLEOTIDE SEQUENCE [LARGE SCALE GENOMIC DNA]</scope>
    <source>
        <strain evidence="5 6">S4060-1</strain>
    </source>
</reference>
<dbReference type="AlphaFoldDB" id="A0A162C9Y8"/>
<accession>A0A162C9Y8</accession>
<dbReference type="RefSeq" id="WP_063381729.1">
    <property type="nucleotide sequence ID" value="NZ_AUXX01000026.1"/>
</dbReference>
<dbReference type="SMART" id="SM00062">
    <property type="entry name" value="PBPb"/>
    <property type="match status" value="1"/>
</dbReference>
<evidence type="ECO:0000313" key="6">
    <source>
        <dbReference type="Proteomes" id="UP000076661"/>
    </source>
</evidence>
<dbReference type="PANTHER" id="PTHR35936">
    <property type="entry name" value="MEMBRANE-BOUND LYTIC MUREIN TRANSGLYCOSYLASE F"/>
    <property type="match status" value="1"/>
</dbReference>
<evidence type="ECO:0000256" key="2">
    <source>
        <dbReference type="ARBA" id="ARBA00022729"/>
    </source>
</evidence>
<evidence type="ECO:0000256" key="3">
    <source>
        <dbReference type="SAM" id="SignalP"/>
    </source>
</evidence>
<keyword evidence="2 3" id="KW-0732">Signal</keyword>
<gene>
    <name evidence="5" type="ORF">N478_21845</name>
</gene>
<dbReference type="PANTHER" id="PTHR35936:SF25">
    <property type="entry name" value="ABC TRANSPORTER SUBSTRATE-BINDING PROTEIN"/>
    <property type="match status" value="1"/>
</dbReference>
<evidence type="ECO:0000313" key="5">
    <source>
        <dbReference type="EMBL" id="KZN64641.1"/>
    </source>
</evidence>
<dbReference type="SUPFAM" id="SSF53850">
    <property type="entry name" value="Periplasmic binding protein-like II"/>
    <property type="match status" value="1"/>
</dbReference>
<feature type="chain" id="PRO_5007832503" description="Solute-binding protein family 3/N-terminal domain-containing protein" evidence="3">
    <location>
        <begin position="23"/>
        <end position="274"/>
    </location>
</feature>